<name>A0ABZ2AHJ4_9BACT</name>
<dbReference type="RefSeq" id="WP_330463618.1">
    <property type="nucleotide sequence ID" value="NZ_CP143578.1"/>
</dbReference>
<keyword evidence="2" id="KW-0472">Membrane</keyword>
<sequence>MKNKSRKAKKISGIWTMIVIPTLTLAAVGGAIYYVVKNSKSIQKEFWSVEKFNESVKNIKISSEIIGSLEAKNLYNDFQNQKSVAKKRIDAFYEKYPNLKDKKVFSYEDKQILKNKPQEFDANSFLKTKIDTNLDFEKTKFLDFRFTDLTLINGEDSKLKVHFEVFLNYEYARGTFELNKIKSTPNSKYYFKSSQDIIFLSNSLKTYPGSKFYNEWSENKQEAEQIIKKYDNINKNLETKIIKLDERQKELTSKENRSEEENEELKSIHDEIQSLKLKQSQTFESEEFRKEIFDWFEKILDKTDAFQDIYPKDDFKIVPFIQENIAYVIWNPKKGLNELTIKYIFVHKNNKDIKSDGEIKIFTLDV</sequence>
<protein>
    <submittedName>
        <fullName evidence="3">Uncharacterized protein</fullName>
    </submittedName>
</protein>
<keyword evidence="1" id="KW-0175">Coiled coil</keyword>
<dbReference type="EMBL" id="CP143578">
    <property type="protein sequence ID" value="WVN21587.1"/>
    <property type="molecule type" value="Genomic_DNA"/>
</dbReference>
<keyword evidence="2" id="KW-0812">Transmembrane</keyword>
<evidence type="ECO:0000313" key="3">
    <source>
        <dbReference type="EMBL" id="WVN21587.1"/>
    </source>
</evidence>
<feature type="transmembrane region" description="Helical" evidence="2">
    <location>
        <begin position="12"/>
        <end position="36"/>
    </location>
</feature>
<keyword evidence="4" id="KW-1185">Reference proteome</keyword>
<keyword evidence="2" id="KW-1133">Transmembrane helix</keyword>
<reference evidence="3" key="1">
    <citation type="submission" date="2024-01" db="EMBL/GenBank/DDBJ databases">
        <title>Complete genome sequence of Mycoplasma gateae strain 3700.</title>
        <authorList>
            <person name="Spergser J."/>
        </authorList>
    </citation>
    <scope>NUCLEOTIDE SEQUENCE [LARGE SCALE GENOMIC DNA]</scope>
    <source>
        <strain evidence="3">3700</strain>
    </source>
</reference>
<feature type="coiled-coil region" evidence="1">
    <location>
        <begin position="213"/>
        <end position="278"/>
    </location>
</feature>
<organism evidence="3 4">
    <name type="scientific">Metamycoplasma gateae</name>
    <dbReference type="NCBI Taxonomy" id="35769"/>
    <lineage>
        <taxon>Bacteria</taxon>
        <taxon>Bacillati</taxon>
        <taxon>Mycoplasmatota</taxon>
        <taxon>Mycoplasmoidales</taxon>
        <taxon>Metamycoplasmataceae</taxon>
        <taxon>Metamycoplasma</taxon>
    </lineage>
</organism>
<evidence type="ECO:0000256" key="2">
    <source>
        <dbReference type="SAM" id="Phobius"/>
    </source>
</evidence>
<evidence type="ECO:0000256" key="1">
    <source>
        <dbReference type="SAM" id="Coils"/>
    </source>
</evidence>
<gene>
    <name evidence="3" type="ORF">V2E26_01175</name>
</gene>
<proteinExistence type="predicted"/>
<accession>A0ABZ2AHJ4</accession>
<dbReference type="Proteomes" id="UP001431935">
    <property type="component" value="Chromosome"/>
</dbReference>
<evidence type="ECO:0000313" key="4">
    <source>
        <dbReference type="Proteomes" id="UP001431935"/>
    </source>
</evidence>